<protein>
    <submittedName>
        <fullName evidence="1">Uncharacterized protein</fullName>
    </submittedName>
</protein>
<proteinExistence type="predicted"/>
<dbReference type="AlphaFoldDB" id="A0A0S7Y037"/>
<comment type="caution">
    <text evidence="1">The sequence shown here is derived from an EMBL/GenBank/DDBJ whole genome shotgun (WGS) entry which is preliminary data.</text>
</comment>
<evidence type="ECO:0000313" key="2">
    <source>
        <dbReference type="Proteomes" id="UP000051861"/>
    </source>
</evidence>
<accession>A0A0S7Y037</accession>
<dbReference type="EMBL" id="LIZX01000059">
    <property type="protein sequence ID" value="KPJ67956.1"/>
    <property type="molecule type" value="Genomic_DNA"/>
</dbReference>
<evidence type="ECO:0000313" key="1">
    <source>
        <dbReference type="EMBL" id="KPJ67956.1"/>
    </source>
</evidence>
<name>A0A0S7Y037_UNCSA</name>
<sequence length="60" mass="6957">MFNSPHPGLSFMIGLCFTTLSQRERDKVINIQYNNCYSPCSFSLWEKAVKEKLSIKERLG</sequence>
<gene>
    <name evidence="1" type="ORF">AMJ44_06965</name>
</gene>
<reference evidence="1 2" key="1">
    <citation type="journal article" date="2015" name="Microbiome">
        <title>Genomic resolution of linkages in carbon, nitrogen, and sulfur cycling among widespread estuary sediment bacteria.</title>
        <authorList>
            <person name="Baker B.J."/>
            <person name="Lazar C.S."/>
            <person name="Teske A.P."/>
            <person name="Dick G.J."/>
        </authorList>
    </citation>
    <scope>NUCLEOTIDE SEQUENCE [LARGE SCALE GENOMIC DNA]</scope>
    <source>
        <strain evidence="1">DG_54_3</strain>
    </source>
</reference>
<organism evidence="1 2">
    <name type="scientific">candidate division WOR-1 bacterium DG_54_3</name>
    <dbReference type="NCBI Taxonomy" id="1703775"/>
    <lineage>
        <taxon>Bacteria</taxon>
        <taxon>Bacillati</taxon>
        <taxon>Saganbacteria</taxon>
    </lineage>
</organism>
<dbReference type="Proteomes" id="UP000051861">
    <property type="component" value="Unassembled WGS sequence"/>
</dbReference>